<dbReference type="PANTHER" id="PTHR10606">
    <property type="entry name" value="6-PHOSPHOFRUCTO-2-KINASE/FRUCTOSE-2,6-BISPHOSPHATASE"/>
    <property type="match status" value="1"/>
</dbReference>
<dbReference type="InterPro" id="IPR001345">
    <property type="entry name" value="PG/BPGM_mutase_AS"/>
</dbReference>
<dbReference type="AlphaFoldDB" id="A0AAD5PI00"/>
<comment type="caution">
    <text evidence="5">The sequence shown here is derived from an EMBL/GenBank/DDBJ whole genome shotgun (WGS) entry which is preliminary data.</text>
</comment>
<dbReference type="Gene3D" id="3.40.50.1240">
    <property type="entry name" value="Phosphoglycerate mutase-like"/>
    <property type="match status" value="1"/>
</dbReference>
<reference evidence="5" key="2">
    <citation type="submission" date="2023-02" db="EMBL/GenBank/DDBJ databases">
        <authorList>
            <consortium name="DOE Joint Genome Institute"/>
            <person name="Mondo S.J."/>
            <person name="Chang Y."/>
            <person name="Wang Y."/>
            <person name="Ahrendt S."/>
            <person name="Andreopoulos W."/>
            <person name="Barry K."/>
            <person name="Beard J."/>
            <person name="Benny G.L."/>
            <person name="Blankenship S."/>
            <person name="Bonito G."/>
            <person name="Cuomo C."/>
            <person name="Desiro A."/>
            <person name="Gervers K.A."/>
            <person name="Hundley H."/>
            <person name="Kuo A."/>
            <person name="LaButti K."/>
            <person name="Lang B.F."/>
            <person name="Lipzen A."/>
            <person name="O'Donnell K."/>
            <person name="Pangilinan J."/>
            <person name="Reynolds N."/>
            <person name="Sandor L."/>
            <person name="Smith M.W."/>
            <person name="Tsang A."/>
            <person name="Grigoriev I.V."/>
            <person name="Stajich J.E."/>
            <person name="Spatafora J.W."/>
        </authorList>
    </citation>
    <scope>NUCLEOTIDE SEQUENCE</scope>
    <source>
        <strain evidence="5">RSA 2281</strain>
    </source>
</reference>
<dbReference type="GO" id="GO:0006000">
    <property type="term" value="P:fructose metabolic process"/>
    <property type="evidence" value="ECO:0007669"/>
    <property type="project" value="InterPro"/>
</dbReference>
<dbReference type="SUPFAM" id="SSF53254">
    <property type="entry name" value="Phosphoglycerate mutase-like"/>
    <property type="match status" value="1"/>
</dbReference>
<dbReference type="Gene3D" id="3.40.50.300">
    <property type="entry name" value="P-loop containing nucleotide triphosphate hydrolases"/>
    <property type="match status" value="1"/>
</dbReference>
<evidence type="ECO:0000256" key="3">
    <source>
        <dbReference type="PIRSR" id="PIRSR613078-2"/>
    </source>
</evidence>
<dbReference type="CDD" id="cd07067">
    <property type="entry name" value="HP_PGM_like"/>
    <property type="match status" value="1"/>
</dbReference>
<dbReference type="SUPFAM" id="SSF52540">
    <property type="entry name" value="P-loop containing nucleoside triphosphate hydrolases"/>
    <property type="match status" value="1"/>
</dbReference>
<keyword evidence="2" id="KW-0067">ATP-binding</keyword>
<proteinExistence type="predicted"/>
<dbReference type="Pfam" id="PF00300">
    <property type="entry name" value="His_Phos_1"/>
    <property type="match status" value="2"/>
</dbReference>
<dbReference type="SMART" id="SM00855">
    <property type="entry name" value="PGAM"/>
    <property type="match status" value="1"/>
</dbReference>
<dbReference type="EMBL" id="JAIXMP010000008">
    <property type="protein sequence ID" value="KAI9269179.1"/>
    <property type="molecule type" value="Genomic_DNA"/>
</dbReference>
<feature type="binding site" evidence="3">
    <location>
        <begin position="352"/>
        <end position="359"/>
    </location>
    <ligand>
        <name>substrate</name>
    </ligand>
</feature>
<organism evidence="5 6">
    <name type="scientific">Phascolomyces articulosus</name>
    <dbReference type="NCBI Taxonomy" id="60185"/>
    <lineage>
        <taxon>Eukaryota</taxon>
        <taxon>Fungi</taxon>
        <taxon>Fungi incertae sedis</taxon>
        <taxon>Mucoromycota</taxon>
        <taxon>Mucoromycotina</taxon>
        <taxon>Mucoromycetes</taxon>
        <taxon>Mucorales</taxon>
        <taxon>Lichtheimiaceae</taxon>
        <taxon>Phascolomyces</taxon>
    </lineage>
</organism>
<dbReference type="GO" id="GO:0005524">
    <property type="term" value="F:ATP binding"/>
    <property type="evidence" value="ECO:0007669"/>
    <property type="project" value="UniProtKB-KW"/>
</dbReference>
<dbReference type="Proteomes" id="UP001209540">
    <property type="component" value="Unassembled WGS sequence"/>
</dbReference>
<dbReference type="InterPro" id="IPR003094">
    <property type="entry name" value="6Pfruct_kin"/>
</dbReference>
<dbReference type="InterPro" id="IPR013079">
    <property type="entry name" value="6Phosfructo_kin"/>
</dbReference>
<dbReference type="InterPro" id="IPR013078">
    <property type="entry name" value="His_Pase_superF_clade-1"/>
</dbReference>
<dbReference type="Pfam" id="PF01591">
    <property type="entry name" value="6PF2K"/>
    <property type="match status" value="1"/>
</dbReference>
<accession>A0AAD5PI00</accession>
<keyword evidence="1" id="KW-0547">Nucleotide-binding</keyword>
<dbReference type="FunFam" id="3.40.50.300:FF:000644">
    <property type="entry name" value="GpmB, Fructose-2,6-bisphosphatase"/>
    <property type="match status" value="1"/>
</dbReference>
<keyword evidence="6" id="KW-1185">Reference proteome</keyword>
<dbReference type="GO" id="GO:0006003">
    <property type="term" value="P:fructose 2,6-bisphosphate metabolic process"/>
    <property type="evidence" value="ECO:0007669"/>
    <property type="project" value="InterPro"/>
</dbReference>
<evidence type="ECO:0000256" key="2">
    <source>
        <dbReference type="ARBA" id="ARBA00022840"/>
    </source>
</evidence>
<dbReference type="PRINTS" id="PR00991">
    <property type="entry name" value="6PFRUCTKNASE"/>
</dbReference>
<feature type="domain" description="6-phosphofructo-2-kinase" evidence="4">
    <location>
        <begin position="130"/>
        <end position="343"/>
    </location>
</feature>
<dbReference type="PANTHER" id="PTHR10606:SF32">
    <property type="entry name" value="6-PHOSPHOFRUCTO-2-KINASE 1"/>
    <property type="match status" value="1"/>
</dbReference>
<dbReference type="GO" id="GO:0003873">
    <property type="term" value="F:6-phosphofructo-2-kinase activity"/>
    <property type="evidence" value="ECO:0007669"/>
    <property type="project" value="InterPro"/>
</dbReference>
<dbReference type="PIRSF" id="PIRSF000709">
    <property type="entry name" value="6PFK_2-Ptase"/>
    <property type="match status" value="1"/>
</dbReference>
<sequence>MGQAYSCITCFPSSSLSKDPRHLQRQHNIPDLEMNDSGSPTFLPLSPCATPTTTTTATSTPNSVARIPANLLNHTLDQPTQWLQLSPEISYNQNYSPLEMALSRQHRGSGFDVPGAVHSVTTPRLDKEMQTDAKLVIIMVGLPARGKSYIVKKLRRYLNWLQYETKVFNVGNLRRECESEHEQSAKFFDPDNAELKGIRDKLALDVLENLIKWLKDGGRVAIHDATNSTIERRALLLKRLRQEPQIRVLLLESLCTDERILERNFRLKLLGPDYRNRPAAEALADFKSRVANYEKAYQPIGDWEEERDIQYCKLINVGKKVIACNISGYLSGQCVFYLMNFNLAERQIFLTRHGQSTDNVTGHIGGDADLSPSGKKYAEALSKFIKEQRVQFALDLVHEQHEREEIWKSKGLEPLEKTDGARTPEELMKAKAEAVCNSQFIVWTSMLKRAMSTAAYFDPDEYDIKHIRFLNEINASICEGMTYEEISNVYPDEYNMRKQNKLFYRYPGIGGESYMDVIHRTQSMIIELERMSQSCLIITHRVVMRILLGYLTDMSQKEMPHMDVPMHTVFEVRPKPYGNEILKWRYIEHLDKFVQDH</sequence>
<reference evidence="5" key="1">
    <citation type="journal article" date="2022" name="IScience">
        <title>Evolution of zygomycete secretomes and the origins of terrestrial fungal ecologies.</title>
        <authorList>
            <person name="Chang Y."/>
            <person name="Wang Y."/>
            <person name="Mondo S."/>
            <person name="Ahrendt S."/>
            <person name="Andreopoulos W."/>
            <person name="Barry K."/>
            <person name="Beard J."/>
            <person name="Benny G.L."/>
            <person name="Blankenship S."/>
            <person name="Bonito G."/>
            <person name="Cuomo C."/>
            <person name="Desiro A."/>
            <person name="Gervers K.A."/>
            <person name="Hundley H."/>
            <person name="Kuo A."/>
            <person name="LaButti K."/>
            <person name="Lang B.F."/>
            <person name="Lipzen A."/>
            <person name="O'Donnell K."/>
            <person name="Pangilinan J."/>
            <person name="Reynolds N."/>
            <person name="Sandor L."/>
            <person name="Smith M.E."/>
            <person name="Tsang A."/>
            <person name="Grigoriev I.V."/>
            <person name="Stajich J.E."/>
            <person name="Spatafora J.W."/>
        </authorList>
    </citation>
    <scope>NUCLEOTIDE SEQUENCE</scope>
    <source>
        <strain evidence="5">RSA 2281</strain>
    </source>
</reference>
<dbReference type="InterPro" id="IPR029033">
    <property type="entry name" value="His_PPase_superfam"/>
</dbReference>
<evidence type="ECO:0000259" key="4">
    <source>
        <dbReference type="Pfam" id="PF01591"/>
    </source>
</evidence>
<protein>
    <submittedName>
        <fullName evidence="5">6-phosphofructo-2-kinase-domain-containing protein</fullName>
    </submittedName>
</protein>
<dbReference type="InterPro" id="IPR027417">
    <property type="entry name" value="P-loop_NTPase"/>
</dbReference>
<dbReference type="PROSITE" id="PS00175">
    <property type="entry name" value="PG_MUTASE"/>
    <property type="match status" value="1"/>
</dbReference>
<dbReference type="GO" id="GO:0005829">
    <property type="term" value="C:cytosol"/>
    <property type="evidence" value="ECO:0007669"/>
    <property type="project" value="TreeGrafter"/>
</dbReference>
<evidence type="ECO:0000256" key="1">
    <source>
        <dbReference type="ARBA" id="ARBA00022741"/>
    </source>
</evidence>
<evidence type="ECO:0000313" key="5">
    <source>
        <dbReference type="EMBL" id="KAI9269179.1"/>
    </source>
</evidence>
<evidence type="ECO:0000313" key="6">
    <source>
        <dbReference type="Proteomes" id="UP001209540"/>
    </source>
</evidence>
<gene>
    <name evidence="5" type="ORF">BDA99DRAFT_503749</name>
</gene>
<name>A0AAD5PI00_9FUNG</name>